<organism evidence="10 11">
    <name type="scientific">Phaeobacter inhibens</name>
    <dbReference type="NCBI Taxonomy" id="221822"/>
    <lineage>
        <taxon>Bacteria</taxon>
        <taxon>Pseudomonadati</taxon>
        <taxon>Pseudomonadota</taxon>
        <taxon>Alphaproteobacteria</taxon>
        <taxon>Rhodobacterales</taxon>
        <taxon>Roseobacteraceae</taxon>
        <taxon>Phaeobacter</taxon>
    </lineage>
</organism>
<dbReference type="RefSeq" id="WP_254684018.1">
    <property type="nucleotide sequence ID" value="NZ_CP010600.1"/>
</dbReference>
<geneLocation type="plasmid" evidence="10 11">
    <name>pP66_a</name>
</geneLocation>
<dbReference type="InterPro" id="IPR003593">
    <property type="entry name" value="AAA+_ATPase"/>
</dbReference>
<comment type="similarity">
    <text evidence="2">Belongs to the ABC transporter superfamily.</text>
</comment>
<dbReference type="InterPro" id="IPR050086">
    <property type="entry name" value="MetN_ABC_transporter-like"/>
</dbReference>
<sequence>MPDPAAADPAPLSTASAPLQARAETPVETHTQAEAIRVSDLHKSFGSLEVLKGVSLTAKQGDVVAIIGGSGSGKSTMLRCINFLETPNSGEIVIAGETVAMRQDGSPADRRQIERIRTRLAMVFQQFNLWTHRTLLENVIEVPVHVLKVPRSEAIHRAHELLARVGLGDKADAFPAFLSGGQQQRAAIARALAVDPNVMLFDEPTSALDPELVGEVLTVIRDLAAEGRTMLLVTHEMKFAREVANHVVYLFEGRIEEQGPPSEVFGNPKSERLKQFLSSVA</sequence>
<dbReference type="GO" id="GO:0005524">
    <property type="term" value="F:ATP binding"/>
    <property type="evidence" value="ECO:0007669"/>
    <property type="project" value="UniProtKB-KW"/>
</dbReference>
<evidence type="ECO:0000256" key="6">
    <source>
        <dbReference type="ARBA" id="ARBA00022840"/>
    </source>
</evidence>
<dbReference type="InterPro" id="IPR003439">
    <property type="entry name" value="ABC_transporter-like_ATP-bd"/>
</dbReference>
<dbReference type="InterPro" id="IPR030679">
    <property type="entry name" value="ABC_ATPase_HisP-typ"/>
</dbReference>
<keyword evidence="6 10" id="KW-0067">ATP-binding</keyword>
<keyword evidence="11" id="KW-1185">Reference proteome</keyword>
<dbReference type="PANTHER" id="PTHR43166:SF35">
    <property type="entry name" value="L-CYSTINE IMPORT ATP-BINDING PROTEIN TCYN"/>
    <property type="match status" value="1"/>
</dbReference>
<reference evidence="10 11" key="1">
    <citation type="journal article" date="2017" name="Genome Biol. Evol.">
        <title>Trajectories and Drivers of Genome Evolution in Surface-Associated Marine Phaeobacter.</title>
        <authorList>
            <person name="Freese H.M."/>
            <person name="Sikorski J."/>
            <person name="Bunk B."/>
            <person name="Scheuner C."/>
            <person name="Meier-Kolthoff J.P."/>
            <person name="Sproer C."/>
            <person name="Gram L."/>
            <person name="Overmann J."/>
        </authorList>
    </citation>
    <scope>NUCLEOTIDE SEQUENCE [LARGE SCALE GENOMIC DNA]</scope>
    <source>
        <strain evidence="10 11">P66</strain>
    </source>
</reference>
<dbReference type="Proteomes" id="UP000236536">
    <property type="component" value="Plasmid pP66_a"/>
</dbReference>
<dbReference type="PIRSF" id="PIRSF039085">
    <property type="entry name" value="ABC_ATPase_HisP"/>
    <property type="match status" value="1"/>
</dbReference>
<keyword evidence="10" id="KW-0614">Plasmid</keyword>
<evidence type="ECO:0000259" key="9">
    <source>
        <dbReference type="PROSITE" id="PS50893"/>
    </source>
</evidence>
<keyword evidence="3" id="KW-0813">Transport</keyword>
<feature type="domain" description="ABC transporter" evidence="9">
    <location>
        <begin position="36"/>
        <end position="277"/>
    </location>
</feature>
<accession>A0ABN5GW41</accession>
<dbReference type="Gene3D" id="3.40.50.300">
    <property type="entry name" value="P-loop containing nucleotide triphosphate hydrolases"/>
    <property type="match status" value="1"/>
</dbReference>
<keyword evidence="4" id="KW-1003">Cell membrane</keyword>
<comment type="subcellular location">
    <subcellularLocation>
        <location evidence="1">Cell membrane</location>
        <topology evidence="1">Peripheral membrane protein</topology>
    </subcellularLocation>
</comment>
<feature type="region of interest" description="Disordered" evidence="8">
    <location>
        <begin position="1"/>
        <end position="28"/>
    </location>
</feature>
<name>A0ABN5GW41_9RHOB</name>
<dbReference type="InterPro" id="IPR017871">
    <property type="entry name" value="ABC_transporter-like_CS"/>
</dbReference>
<gene>
    <name evidence="10" type="primary">hisP</name>
    <name evidence="10" type="ORF">PhaeoP66_04025</name>
</gene>
<evidence type="ECO:0000313" key="11">
    <source>
        <dbReference type="Proteomes" id="UP000236536"/>
    </source>
</evidence>
<dbReference type="CDD" id="cd03262">
    <property type="entry name" value="ABC_HisP_GlnQ"/>
    <property type="match status" value="1"/>
</dbReference>
<dbReference type="PANTHER" id="PTHR43166">
    <property type="entry name" value="AMINO ACID IMPORT ATP-BINDING PROTEIN"/>
    <property type="match status" value="1"/>
</dbReference>
<reference evidence="10 11" key="2">
    <citation type="journal article" date="2017" name="Int. J. Syst. Evol. Microbiol.">
        <title>Adaptation of Surface-Associated Bacteria to the Open Ocean: A Genomically Distinct Subpopulation of Phaeobacter gallaeciensis Colonizes Pacific Mesozooplankton.</title>
        <authorList>
            <person name="Freese H.M."/>
            <person name="Methner A."/>
            <person name="Overmann J."/>
        </authorList>
    </citation>
    <scope>NUCLEOTIDE SEQUENCE [LARGE SCALE GENOMIC DNA]</scope>
    <source>
        <strain evidence="10 11">P66</strain>
    </source>
</reference>
<evidence type="ECO:0000256" key="4">
    <source>
        <dbReference type="ARBA" id="ARBA00022475"/>
    </source>
</evidence>
<evidence type="ECO:0000256" key="1">
    <source>
        <dbReference type="ARBA" id="ARBA00004202"/>
    </source>
</evidence>
<dbReference type="PROSITE" id="PS50893">
    <property type="entry name" value="ABC_TRANSPORTER_2"/>
    <property type="match status" value="1"/>
</dbReference>
<evidence type="ECO:0000256" key="5">
    <source>
        <dbReference type="ARBA" id="ARBA00022741"/>
    </source>
</evidence>
<evidence type="ECO:0000256" key="2">
    <source>
        <dbReference type="ARBA" id="ARBA00005417"/>
    </source>
</evidence>
<keyword evidence="5" id="KW-0547">Nucleotide-binding</keyword>
<dbReference type="Pfam" id="PF00005">
    <property type="entry name" value="ABC_tran"/>
    <property type="match status" value="1"/>
</dbReference>
<dbReference type="SMART" id="SM00382">
    <property type="entry name" value="AAA"/>
    <property type="match status" value="1"/>
</dbReference>
<evidence type="ECO:0000256" key="3">
    <source>
        <dbReference type="ARBA" id="ARBA00022448"/>
    </source>
</evidence>
<protein>
    <submittedName>
        <fullName evidence="10">Histidine transport ATP-binding protein HisP</fullName>
    </submittedName>
</protein>
<proteinExistence type="inferred from homology"/>
<feature type="compositionally biased region" description="Low complexity" evidence="8">
    <location>
        <begin position="1"/>
        <end position="21"/>
    </location>
</feature>
<keyword evidence="7" id="KW-0472">Membrane</keyword>
<evidence type="ECO:0000256" key="8">
    <source>
        <dbReference type="SAM" id="MobiDB-lite"/>
    </source>
</evidence>
<dbReference type="EMBL" id="CP010706">
    <property type="protein sequence ID" value="AUQ96751.1"/>
    <property type="molecule type" value="Genomic_DNA"/>
</dbReference>
<evidence type="ECO:0000313" key="10">
    <source>
        <dbReference type="EMBL" id="AUQ96751.1"/>
    </source>
</evidence>
<dbReference type="InterPro" id="IPR027417">
    <property type="entry name" value="P-loop_NTPase"/>
</dbReference>
<dbReference type="PROSITE" id="PS00211">
    <property type="entry name" value="ABC_TRANSPORTER_1"/>
    <property type="match status" value="1"/>
</dbReference>
<dbReference type="SUPFAM" id="SSF52540">
    <property type="entry name" value="P-loop containing nucleoside triphosphate hydrolases"/>
    <property type="match status" value="1"/>
</dbReference>
<evidence type="ECO:0000256" key="7">
    <source>
        <dbReference type="ARBA" id="ARBA00023136"/>
    </source>
</evidence>